<dbReference type="Proteomes" id="UP000475862">
    <property type="component" value="Unassembled WGS sequence"/>
</dbReference>
<gene>
    <name evidence="2" type="ORF">AGLY_009537</name>
</gene>
<accession>A0A6G0THQ0</accession>
<feature type="domain" description="DUF4371" evidence="1">
    <location>
        <begin position="11"/>
        <end position="104"/>
    </location>
</feature>
<dbReference type="PANTHER" id="PTHR45749">
    <property type="match status" value="1"/>
</dbReference>
<name>A0A6G0THQ0_APHGL</name>
<evidence type="ECO:0000313" key="2">
    <source>
        <dbReference type="EMBL" id="KAE9533109.1"/>
    </source>
</evidence>
<dbReference type="EMBL" id="VYZN01000037">
    <property type="protein sequence ID" value="KAE9533109.1"/>
    <property type="molecule type" value="Genomic_DNA"/>
</dbReference>
<protein>
    <recommendedName>
        <fullName evidence="1">DUF4371 domain-containing protein</fullName>
    </recommendedName>
</protein>
<dbReference type="InterPro" id="IPR025398">
    <property type="entry name" value="DUF4371"/>
</dbReference>
<evidence type="ECO:0000313" key="3">
    <source>
        <dbReference type="Proteomes" id="UP000475862"/>
    </source>
</evidence>
<dbReference type="AlphaFoldDB" id="A0A6G0THQ0"/>
<sequence length="452" mass="52586">MKSKILEMIKEAKYYSIILDCTPDVSHTEQMTLIVRLVLIDLKNKESNVKIHENFLGFIPVESSTGMSLSDILIQRLRDLDIPIQNMRGQGYDNGANMKGKHSGVQRRIRNINPRAFFIPCSAHSLNLVINDAVKSSRDAISFFDTIQKVYVFFSASTIRWQVHLKYITNLTLKPLSETRWESRIDALKPFRHHIGDIYDALFDIVDNNNLDAMTKYEAECLCKHIKNFKFLFSIVFWYDLLNQINPVSKLMQKVNFDISTALKLLERLLMYFTNLRSNDDEAFEKFILEATELAKEIDLEPVIEHSQGRILARRVRRNFSYENVDEPINDPKLHLKVNFFNYILDVAINRVTKRFEQLKEHNDTFLFLYEIEKIKIMTRNELIKHCADLQLVLTDGDSADINGIEMADELTVLTTMVQSNLSPIELLKFVINTGDFAPNVWIALRILLHYQ</sequence>
<dbReference type="PANTHER" id="PTHR45749:SF35">
    <property type="entry name" value="AC-LIKE TRANSPOSASE-RELATED"/>
    <property type="match status" value="1"/>
</dbReference>
<dbReference type="InterPro" id="IPR012337">
    <property type="entry name" value="RNaseH-like_sf"/>
</dbReference>
<reference evidence="2 3" key="1">
    <citation type="submission" date="2019-08" db="EMBL/GenBank/DDBJ databases">
        <title>The genome of the soybean aphid Biotype 1, its phylome, world population structure and adaptation to the North American continent.</title>
        <authorList>
            <person name="Giordano R."/>
            <person name="Donthu R.K."/>
            <person name="Hernandez A.G."/>
            <person name="Wright C.L."/>
            <person name="Zimin A.V."/>
        </authorList>
    </citation>
    <scope>NUCLEOTIDE SEQUENCE [LARGE SCALE GENOMIC DNA]</scope>
    <source>
        <tissue evidence="2">Whole aphids</tissue>
    </source>
</reference>
<proteinExistence type="predicted"/>
<comment type="caution">
    <text evidence="2">The sequence shown here is derived from an EMBL/GenBank/DDBJ whole genome shotgun (WGS) entry which is preliminary data.</text>
</comment>
<evidence type="ECO:0000259" key="1">
    <source>
        <dbReference type="Pfam" id="PF14291"/>
    </source>
</evidence>
<dbReference type="Pfam" id="PF14291">
    <property type="entry name" value="DUF4371"/>
    <property type="match status" value="1"/>
</dbReference>
<organism evidence="2 3">
    <name type="scientific">Aphis glycines</name>
    <name type="common">Soybean aphid</name>
    <dbReference type="NCBI Taxonomy" id="307491"/>
    <lineage>
        <taxon>Eukaryota</taxon>
        <taxon>Metazoa</taxon>
        <taxon>Ecdysozoa</taxon>
        <taxon>Arthropoda</taxon>
        <taxon>Hexapoda</taxon>
        <taxon>Insecta</taxon>
        <taxon>Pterygota</taxon>
        <taxon>Neoptera</taxon>
        <taxon>Paraneoptera</taxon>
        <taxon>Hemiptera</taxon>
        <taxon>Sternorrhyncha</taxon>
        <taxon>Aphidomorpha</taxon>
        <taxon>Aphidoidea</taxon>
        <taxon>Aphididae</taxon>
        <taxon>Aphidini</taxon>
        <taxon>Aphis</taxon>
        <taxon>Aphis</taxon>
    </lineage>
</organism>
<dbReference type="SUPFAM" id="SSF53098">
    <property type="entry name" value="Ribonuclease H-like"/>
    <property type="match status" value="1"/>
</dbReference>
<dbReference type="OrthoDB" id="6623507at2759"/>
<keyword evidence="3" id="KW-1185">Reference proteome</keyword>